<accession>A0A061RMX5</accession>
<dbReference type="EMBL" id="GBEZ01013941">
    <property type="protein sequence ID" value="JAC72094.1"/>
    <property type="molecule type" value="Transcribed_RNA"/>
</dbReference>
<name>A0A061RMX5_9CHLO</name>
<organism evidence="1">
    <name type="scientific">Tetraselmis sp. GSL018</name>
    <dbReference type="NCBI Taxonomy" id="582737"/>
    <lineage>
        <taxon>Eukaryota</taxon>
        <taxon>Viridiplantae</taxon>
        <taxon>Chlorophyta</taxon>
        <taxon>core chlorophytes</taxon>
        <taxon>Chlorodendrophyceae</taxon>
        <taxon>Chlorodendrales</taxon>
        <taxon>Chlorodendraceae</taxon>
        <taxon>Tetraselmis</taxon>
    </lineage>
</organism>
<dbReference type="AlphaFoldDB" id="A0A061RMX5"/>
<protein>
    <submittedName>
        <fullName evidence="1">Uncharacterized protein</fullName>
    </submittedName>
</protein>
<reference evidence="1" key="1">
    <citation type="submission" date="2014-05" db="EMBL/GenBank/DDBJ databases">
        <title>The transcriptome of the halophilic microalga Tetraselmis sp. GSL018 isolated from the Great Salt Lake, Utah.</title>
        <authorList>
            <person name="Jinkerson R.E."/>
            <person name="D'Adamo S."/>
            <person name="Posewitz M.C."/>
        </authorList>
    </citation>
    <scope>NUCLEOTIDE SEQUENCE</scope>
    <source>
        <strain evidence="1">GSL018</strain>
    </source>
</reference>
<proteinExistence type="predicted"/>
<feature type="non-terminal residue" evidence="1">
    <location>
        <position position="1"/>
    </location>
</feature>
<sequence>SGVRVLLQGKSPQLGSDRRNVFLAVLCSLFPQLQSLFRAEVRQSGIALTGCP</sequence>
<gene>
    <name evidence="1" type="ORF">TSPGSL018_495</name>
</gene>
<evidence type="ECO:0000313" key="1">
    <source>
        <dbReference type="EMBL" id="JAC72094.1"/>
    </source>
</evidence>